<dbReference type="GO" id="GO:0016987">
    <property type="term" value="F:sigma factor activity"/>
    <property type="evidence" value="ECO:0007669"/>
    <property type="project" value="UniProtKB-KW"/>
</dbReference>
<comment type="caution">
    <text evidence="6">The sequence shown here is derived from an EMBL/GenBank/DDBJ whole genome shotgun (WGS) entry which is preliminary data.</text>
</comment>
<dbReference type="PANTHER" id="PTHR43133">
    <property type="entry name" value="RNA POLYMERASE ECF-TYPE SIGMA FACTO"/>
    <property type="match status" value="1"/>
</dbReference>
<dbReference type="InterPro" id="IPR013325">
    <property type="entry name" value="RNA_pol_sigma_r2"/>
</dbReference>
<dbReference type="SUPFAM" id="SSF46894">
    <property type="entry name" value="C-terminal effector domain of the bipartite response regulators"/>
    <property type="match status" value="1"/>
</dbReference>
<dbReference type="InterPro" id="IPR039425">
    <property type="entry name" value="RNA_pol_sigma-70-like"/>
</dbReference>
<keyword evidence="2" id="KW-0731">Sigma factor</keyword>
<dbReference type="InterPro" id="IPR036388">
    <property type="entry name" value="WH-like_DNA-bd_sf"/>
</dbReference>
<dbReference type="SUPFAM" id="SSF88946">
    <property type="entry name" value="Sigma2 domain of RNA polymerase sigma factors"/>
    <property type="match status" value="1"/>
</dbReference>
<dbReference type="PATRIC" id="fig|1598.90.peg.1748"/>
<dbReference type="InterPro" id="IPR016032">
    <property type="entry name" value="Sig_transdc_resp-reg_C-effctor"/>
</dbReference>
<evidence type="ECO:0000259" key="5">
    <source>
        <dbReference type="Pfam" id="PF07638"/>
    </source>
</evidence>
<dbReference type="EMBL" id="JOSX01000020">
    <property type="protein sequence ID" value="KEK14602.1"/>
    <property type="molecule type" value="Genomic_DNA"/>
</dbReference>
<evidence type="ECO:0000313" key="8">
    <source>
        <dbReference type="Proteomes" id="UP000027731"/>
    </source>
</evidence>
<evidence type="ECO:0000256" key="1">
    <source>
        <dbReference type="ARBA" id="ARBA00023015"/>
    </source>
</evidence>
<dbReference type="NCBIfam" id="TIGR02937">
    <property type="entry name" value="sigma70-ECF"/>
    <property type="match status" value="1"/>
</dbReference>
<dbReference type="Gene3D" id="1.10.1740.10">
    <property type="match status" value="1"/>
</dbReference>
<keyword evidence="3" id="KW-0238">DNA-binding</keyword>
<sequence>MRFNEEDEEKYLKLINNTRRGSNKDFEELFRRYWPLVRRLWQRYNISGLELADWEQEARLVMLEVIRLYNNQGPRMFSCFFKECLTNRIRDIQRQTQAHKRIPAGCLYALSDDFAETLTDFLHHSPDDIVYCRQSLDRLLCHCSTFERKVLVYLHTGYSITEIAGTLNCSKRSVQSALHRCHGKLLKVLMK</sequence>
<dbReference type="PANTHER" id="PTHR43133:SF8">
    <property type="entry name" value="RNA POLYMERASE SIGMA FACTOR HI_1459-RELATED"/>
    <property type="match status" value="1"/>
</dbReference>
<evidence type="ECO:0000313" key="9">
    <source>
        <dbReference type="Proteomes" id="UP000430985"/>
    </source>
</evidence>
<keyword evidence="1" id="KW-0805">Transcription regulation</keyword>
<dbReference type="RefSeq" id="WP_035169539.1">
    <property type="nucleotide sequence ID" value="NZ_CP130468.1"/>
</dbReference>
<accession>A0A073JN42</accession>
<reference evidence="6 8" key="1">
    <citation type="submission" date="2014-06" db="EMBL/GenBank/DDBJ databases">
        <title>Genetic determinant of reutericyclin biosynthesis of Lactobacillus reuteri.</title>
        <authorList>
            <person name="Lin X."/>
            <person name="Duar R."/>
            <person name="Walter J."/>
            <person name="Gaenzle M."/>
        </authorList>
    </citation>
    <scope>NUCLEOTIDE SEQUENCE [LARGE SCALE GENOMIC DNA]</scope>
    <source>
        <strain evidence="6 8">LTH2584</strain>
    </source>
</reference>
<gene>
    <name evidence="7" type="ORF">GIX83_00135</name>
    <name evidence="6" type="ORF">LR3_01980</name>
</gene>
<dbReference type="Gene3D" id="1.10.10.10">
    <property type="entry name" value="Winged helix-like DNA-binding domain superfamily/Winged helix DNA-binding domain"/>
    <property type="match status" value="1"/>
</dbReference>
<dbReference type="InterPro" id="IPR014284">
    <property type="entry name" value="RNA_pol_sigma-70_dom"/>
</dbReference>
<evidence type="ECO:0000313" key="6">
    <source>
        <dbReference type="EMBL" id="KEK14602.1"/>
    </source>
</evidence>
<evidence type="ECO:0000256" key="3">
    <source>
        <dbReference type="ARBA" id="ARBA00023125"/>
    </source>
</evidence>
<evidence type="ECO:0000256" key="4">
    <source>
        <dbReference type="ARBA" id="ARBA00023163"/>
    </source>
</evidence>
<protein>
    <submittedName>
        <fullName evidence="6">RNA polymerase subunit sigma-24</fullName>
    </submittedName>
    <submittedName>
        <fullName evidence="7">Sigma-70 family RNA polymerase sigma factor</fullName>
    </submittedName>
</protein>
<proteinExistence type="predicted"/>
<dbReference type="Pfam" id="PF07638">
    <property type="entry name" value="Sigma70_ECF"/>
    <property type="match status" value="1"/>
</dbReference>
<feature type="domain" description="RNA polymerase sigma-70 ECF-like HTH" evidence="5">
    <location>
        <begin position="13"/>
        <end position="179"/>
    </location>
</feature>
<dbReference type="AlphaFoldDB" id="A0A073JN42"/>
<organism evidence="6 8">
    <name type="scientific">Limosilactobacillus reuteri</name>
    <name type="common">Lactobacillus reuteri</name>
    <dbReference type="NCBI Taxonomy" id="1598"/>
    <lineage>
        <taxon>Bacteria</taxon>
        <taxon>Bacillati</taxon>
        <taxon>Bacillota</taxon>
        <taxon>Bacilli</taxon>
        <taxon>Lactobacillales</taxon>
        <taxon>Lactobacillaceae</taxon>
        <taxon>Limosilactobacillus</taxon>
    </lineage>
</organism>
<dbReference type="InterPro" id="IPR053812">
    <property type="entry name" value="HTH_Sigma70_ECF-like"/>
</dbReference>
<evidence type="ECO:0000313" key="7">
    <source>
        <dbReference type="EMBL" id="MRG68293.1"/>
    </source>
</evidence>
<dbReference type="GO" id="GO:0003677">
    <property type="term" value="F:DNA binding"/>
    <property type="evidence" value="ECO:0007669"/>
    <property type="project" value="UniProtKB-KW"/>
</dbReference>
<evidence type="ECO:0000256" key="2">
    <source>
        <dbReference type="ARBA" id="ARBA00023082"/>
    </source>
</evidence>
<reference evidence="7 9" key="2">
    <citation type="submission" date="2019-11" db="EMBL/GenBank/DDBJ databases">
        <title>Draft genome sequence of 12 host-associated Lactobacillus reuteri rodent strains.</title>
        <authorList>
            <person name="Zhang S."/>
            <person name="Ozcam M."/>
            <person name="Van Pijkeren J.P."/>
        </authorList>
    </citation>
    <scope>NUCLEOTIDE SEQUENCE [LARGE SCALE GENOMIC DNA]</scope>
    <source>
        <strain evidence="7 9">Rat19</strain>
    </source>
</reference>
<dbReference type="GO" id="GO:0006352">
    <property type="term" value="P:DNA-templated transcription initiation"/>
    <property type="evidence" value="ECO:0007669"/>
    <property type="project" value="InterPro"/>
</dbReference>
<dbReference type="Proteomes" id="UP000430985">
    <property type="component" value="Unassembled WGS sequence"/>
</dbReference>
<dbReference type="Proteomes" id="UP000027731">
    <property type="component" value="Unassembled WGS sequence"/>
</dbReference>
<keyword evidence="4" id="KW-0804">Transcription</keyword>
<dbReference type="EMBL" id="WJNE01000001">
    <property type="protein sequence ID" value="MRG68293.1"/>
    <property type="molecule type" value="Genomic_DNA"/>
</dbReference>
<name>A0A073JN42_LIMRT</name>